<feature type="compositionally biased region" description="Polar residues" evidence="3">
    <location>
        <begin position="549"/>
        <end position="560"/>
    </location>
</feature>
<evidence type="ECO:0000313" key="5">
    <source>
        <dbReference type="EMBL" id="KFM66347.1"/>
    </source>
</evidence>
<dbReference type="OMA" id="MEDPPKF"/>
<dbReference type="Pfam" id="PF23649">
    <property type="entry name" value="FKBP15"/>
    <property type="match status" value="1"/>
</dbReference>
<evidence type="ECO:0000256" key="2">
    <source>
        <dbReference type="SAM" id="Coils"/>
    </source>
</evidence>
<dbReference type="SUPFAM" id="SSF54534">
    <property type="entry name" value="FKBP-like"/>
    <property type="match status" value="1"/>
</dbReference>
<dbReference type="PANTHER" id="PTHR44927">
    <property type="entry name" value="FK506-BINDING PROTEIN 15"/>
    <property type="match status" value="1"/>
</dbReference>
<proteinExistence type="predicted"/>
<dbReference type="Gene3D" id="3.10.50.40">
    <property type="match status" value="1"/>
</dbReference>
<dbReference type="Pfam" id="PF00254">
    <property type="entry name" value="FKBP_C"/>
    <property type="match status" value="1"/>
</dbReference>
<evidence type="ECO:0000259" key="4">
    <source>
        <dbReference type="PROSITE" id="PS50059"/>
    </source>
</evidence>
<keyword evidence="2" id="KW-0175">Coiled coil</keyword>
<evidence type="ECO:0000313" key="6">
    <source>
        <dbReference type="Proteomes" id="UP000054359"/>
    </source>
</evidence>
<keyword evidence="6" id="KW-1185">Reference proteome</keyword>
<comment type="catalytic activity">
    <reaction evidence="1">
        <text>[protein]-peptidylproline (omega=180) = [protein]-peptidylproline (omega=0)</text>
        <dbReference type="Rhea" id="RHEA:16237"/>
        <dbReference type="Rhea" id="RHEA-COMP:10747"/>
        <dbReference type="Rhea" id="RHEA-COMP:10748"/>
        <dbReference type="ChEBI" id="CHEBI:83833"/>
        <dbReference type="ChEBI" id="CHEBI:83834"/>
        <dbReference type="EC" id="5.2.1.8"/>
    </reaction>
</comment>
<feature type="domain" description="PPIase FKBP-type" evidence="4">
    <location>
        <begin position="1"/>
        <end position="68"/>
    </location>
</feature>
<sequence>MNSESFYRARLGKIKVFKGWNEGLLGAQKGCKRLLIVPPNLAYGSEGLGNIIPLHSSLIFEIHVVKVKISRDISHSPSPVKVSDNIAEKKPEVPPRHSISQEDNIRMRGASISEQLTQSPKKDKAQLISRMAKMGTATLPFQGAVAAQVGSDSENEEEIPAPPVTTQSLSRTSSPKPFSKPRSRTNSETITFAQVTHPQPLPASIPFQMTQQSSQVSLYAQSAMPVQQPYVTSAPFPAYPPQISSPFQVPQTQFPMHGISGVMPSIPPTSMADAHLPLLITETRSQNAEVRLSLSKITDKVDSVIQKVDDLRLQQGKSTGVSHMHFMEGTILLQNIQRIIQENQQLKEDVETRNSKIQTLNEKICDLLQRNQRFFEESTNIMEQRKDSLQAANTQSHAKLLSLEEEKAKLSSELINATAKLKSVEADLLRHENQEKELQEKLLESEREYKELKDRQNINTESESLLNSLRAELENFKHENRLLNTKLQSLEEKQNELQDTKESLEKLLEESKQKIQEIKSRAVSDLENLNAAHEEEIQSFQKKLKERPSSLNEASNATNEPDQEKENLRQELKSTLEKKDELESIVYQLKKQLSEREKEMLQYTEKNSELQSELEKSLIWKKKYDIFYEKTCALKERYENQIVELMKEVKHLQSSKHSGNSPDFSAEIKKVMNALYKLLQGKFEPNTAYPGAKVLEMTLQTIRGLTFQMLEMKRKSSTDSSEQISDPGKGSAEDGLKSKSNALEKKTDQLISDETGVSSLPQNGFPEENAIDSSFSKDQIGSSTVSNIIENSISENRPEPLPASKDQSDSSAFNNGIEQTVSENQTEPMQMENAVNIRNDDTLHNNLGATAVDKSEADAELKTETKEAVQDNMRVSPDSTVQLSSSNMFSESLSENERTKVVPRLSN</sequence>
<feature type="region of interest" description="Disordered" evidence="3">
    <location>
        <begin position="147"/>
        <end position="186"/>
    </location>
</feature>
<feature type="non-terminal residue" evidence="5">
    <location>
        <position position="907"/>
    </location>
</feature>
<protein>
    <recommendedName>
        <fullName evidence="1">peptidylprolyl isomerase</fullName>
        <ecNumber evidence="1">5.2.1.8</ecNumber>
    </recommendedName>
</protein>
<organism evidence="5 6">
    <name type="scientific">Stegodyphus mimosarum</name>
    <name type="common">African social velvet spider</name>
    <dbReference type="NCBI Taxonomy" id="407821"/>
    <lineage>
        <taxon>Eukaryota</taxon>
        <taxon>Metazoa</taxon>
        <taxon>Ecdysozoa</taxon>
        <taxon>Arthropoda</taxon>
        <taxon>Chelicerata</taxon>
        <taxon>Arachnida</taxon>
        <taxon>Araneae</taxon>
        <taxon>Araneomorphae</taxon>
        <taxon>Entelegynae</taxon>
        <taxon>Eresoidea</taxon>
        <taxon>Eresidae</taxon>
        <taxon>Stegodyphus</taxon>
    </lineage>
</organism>
<feature type="region of interest" description="Disordered" evidence="3">
    <location>
        <begin position="850"/>
        <end position="907"/>
    </location>
</feature>
<dbReference type="EC" id="5.2.1.8" evidence="1"/>
<dbReference type="OrthoDB" id="5842926at2759"/>
<feature type="compositionally biased region" description="Polar residues" evidence="3">
    <location>
        <begin position="749"/>
        <end position="762"/>
    </location>
</feature>
<feature type="region of interest" description="Disordered" evidence="3">
    <location>
        <begin position="793"/>
        <end position="813"/>
    </location>
</feature>
<name>A0A087TMK8_STEMI</name>
<dbReference type="InterPro" id="IPR046357">
    <property type="entry name" value="PPIase_dom_sf"/>
</dbReference>
<reference evidence="5 6" key="1">
    <citation type="submission" date="2013-11" db="EMBL/GenBank/DDBJ databases">
        <title>Genome sequencing of Stegodyphus mimosarum.</title>
        <authorList>
            <person name="Bechsgaard J."/>
        </authorList>
    </citation>
    <scope>NUCLEOTIDE SEQUENCE [LARGE SCALE GENOMIC DNA]</scope>
</reference>
<feature type="compositionally biased region" description="Basic and acidic residues" evidence="3">
    <location>
        <begin position="853"/>
        <end position="869"/>
    </location>
</feature>
<dbReference type="PROSITE" id="PS50059">
    <property type="entry name" value="FKBP_PPIASE"/>
    <property type="match status" value="1"/>
</dbReference>
<dbReference type="InterPro" id="IPR056598">
    <property type="entry name" value="FKBP-15_dom"/>
</dbReference>
<dbReference type="InterPro" id="IPR001179">
    <property type="entry name" value="PPIase_FKBP_dom"/>
</dbReference>
<dbReference type="GO" id="GO:0003755">
    <property type="term" value="F:peptidyl-prolyl cis-trans isomerase activity"/>
    <property type="evidence" value="ECO:0007669"/>
    <property type="project" value="UniProtKB-KW"/>
</dbReference>
<dbReference type="PANTHER" id="PTHR44927:SF1">
    <property type="entry name" value="FK506-BINDING PROTEIN 15"/>
    <property type="match status" value="1"/>
</dbReference>
<feature type="compositionally biased region" description="Basic and acidic residues" evidence="3">
    <location>
        <begin position="731"/>
        <end position="748"/>
    </location>
</feature>
<keyword evidence="1" id="KW-0697">Rotamase</keyword>
<keyword evidence="1" id="KW-0413">Isomerase</keyword>
<dbReference type="STRING" id="407821.A0A087TMK8"/>
<dbReference type="AlphaFoldDB" id="A0A087TMK8"/>
<feature type="region of interest" description="Disordered" evidence="3">
    <location>
        <begin position="537"/>
        <end position="566"/>
    </location>
</feature>
<feature type="region of interest" description="Disordered" evidence="3">
    <location>
        <begin position="713"/>
        <end position="779"/>
    </location>
</feature>
<accession>A0A087TMK8</accession>
<dbReference type="EMBL" id="KK115910">
    <property type="protein sequence ID" value="KFM66347.1"/>
    <property type="molecule type" value="Genomic_DNA"/>
</dbReference>
<evidence type="ECO:0000256" key="1">
    <source>
        <dbReference type="PROSITE-ProRule" id="PRU00277"/>
    </source>
</evidence>
<dbReference type="Proteomes" id="UP000054359">
    <property type="component" value="Unassembled WGS sequence"/>
</dbReference>
<feature type="compositionally biased region" description="Low complexity" evidence="3">
    <location>
        <begin position="883"/>
        <end position="893"/>
    </location>
</feature>
<gene>
    <name evidence="5" type="ORF">X975_01325</name>
</gene>
<feature type="coiled-coil region" evidence="2">
    <location>
        <begin position="333"/>
        <end position="363"/>
    </location>
</feature>
<evidence type="ECO:0000256" key="3">
    <source>
        <dbReference type="SAM" id="MobiDB-lite"/>
    </source>
</evidence>